<feature type="non-terminal residue" evidence="2">
    <location>
        <position position="280"/>
    </location>
</feature>
<evidence type="ECO:0000259" key="1">
    <source>
        <dbReference type="Pfam" id="PF07245"/>
    </source>
</evidence>
<organism evidence="2 3">
    <name type="scientific">Ancylostoma caninum</name>
    <name type="common">Dog hookworm</name>
    <dbReference type="NCBI Taxonomy" id="29170"/>
    <lineage>
        <taxon>Eukaryota</taxon>
        <taxon>Metazoa</taxon>
        <taxon>Ecdysozoa</taxon>
        <taxon>Nematoda</taxon>
        <taxon>Chromadorea</taxon>
        <taxon>Rhabditida</taxon>
        <taxon>Rhabditina</taxon>
        <taxon>Rhabditomorpha</taxon>
        <taxon>Strongyloidea</taxon>
        <taxon>Ancylostomatidae</taxon>
        <taxon>Ancylostomatinae</taxon>
        <taxon>Ancylostoma</taxon>
    </lineage>
</organism>
<evidence type="ECO:0000313" key="2">
    <source>
        <dbReference type="EMBL" id="RCN24340.1"/>
    </source>
</evidence>
<accession>A0A368F031</accession>
<comment type="caution">
    <text evidence="2">The sequence shown here is derived from an EMBL/GenBank/DDBJ whole genome shotgun (WGS) entry which is preliminary data.</text>
</comment>
<dbReference type="InterPro" id="IPR009878">
    <property type="entry name" value="Phlebovirus_G2_fusion"/>
</dbReference>
<dbReference type="Proteomes" id="UP000252519">
    <property type="component" value="Unassembled WGS sequence"/>
</dbReference>
<dbReference type="Pfam" id="PF07245">
    <property type="entry name" value="Phlebovirus_G2"/>
    <property type="match status" value="1"/>
</dbReference>
<dbReference type="AlphaFoldDB" id="A0A368F031"/>
<protein>
    <recommendedName>
        <fullName evidence="1">Phlebovirus glycoprotein G2 fusion domain-containing protein</fullName>
    </recommendedName>
</protein>
<sequence>MEEETVILQPTIPQERTTMKMTLSSVTITPTPALQTAFITDGKSVAIWSDQNSPTLHCVSREAAQNLECDMHTNCACQPAENKVNCVCADQNITEVFQTELQNRLPVRRPWIEFEEHQGRTDQDTVKAIIRSLSTAEILVSIKEEFDSTVREITDSICTIEDTTITGCYHCSRGALAQVVCFAQDRATMASVQCNDTAFAVPCSPEGSSSSLRFSMSTAQIKIYCETSCGKTKKPFEITGVLHWTKTVQLTAEKLLAGESNVFNEWVLPDIGHIANVFMS</sequence>
<dbReference type="EMBL" id="JOJR01020819">
    <property type="protein sequence ID" value="RCN24340.1"/>
    <property type="molecule type" value="Genomic_DNA"/>
</dbReference>
<dbReference type="Gene3D" id="2.60.40.3770">
    <property type="match status" value="1"/>
</dbReference>
<evidence type="ECO:0000313" key="3">
    <source>
        <dbReference type="Proteomes" id="UP000252519"/>
    </source>
</evidence>
<feature type="domain" description="Phlebovirus glycoprotein G2 fusion" evidence="1">
    <location>
        <begin position="4"/>
        <end position="139"/>
    </location>
</feature>
<proteinExistence type="predicted"/>
<keyword evidence="3" id="KW-1185">Reference proteome</keyword>
<dbReference type="OrthoDB" id="5870371at2759"/>
<dbReference type="STRING" id="29170.A0A368F031"/>
<name>A0A368F031_ANCCA</name>
<gene>
    <name evidence="2" type="ORF">ANCCAN_29966</name>
</gene>
<reference evidence="2 3" key="1">
    <citation type="submission" date="2014-10" db="EMBL/GenBank/DDBJ databases">
        <title>Draft genome of the hookworm Ancylostoma caninum.</title>
        <authorList>
            <person name="Mitreva M."/>
        </authorList>
    </citation>
    <scope>NUCLEOTIDE SEQUENCE [LARGE SCALE GENOMIC DNA]</scope>
    <source>
        <strain evidence="2 3">Baltimore</strain>
    </source>
</reference>